<proteinExistence type="predicted"/>
<dbReference type="Pfam" id="PF00929">
    <property type="entry name" value="RNase_T"/>
    <property type="match status" value="1"/>
</dbReference>
<dbReference type="SUPFAM" id="SSF53098">
    <property type="entry name" value="Ribonuclease H-like"/>
    <property type="match status" value="1"/>
</dbReference>
<comment type="caution">
    <text evidence="2">The sequence shown here is derived from an EMBL/GenBank/DDBJ whole genome shotgun (WGS) entry which is preliminary data.</text>
</comment>
<reference evidence="2 3" key="1">
    <citation type="submission" date="2022-06" db="EMBL/GenBank/DDBJ databases">
        <authorList>
            <person name="Xuan X."/>
        </authorList>
    </citation>
    <scope>NUCLEOTIDE SEQUENCE [LARGE SCALE GENOMIC DNA]</scope>
    <source>
        <strain evidence="2 3">2V75</strain>
    </source>
</reference>
<keyword evidence="2" id="KW-0269">Exonuclease</keyword>
<dbReference type="InterPro" id="IPR035901">
    <property type="entry name" value="GIY-YIG_endonuc_sf"/>
</dbReference>
<dbReference type="InterPro" id="IPR012337">
    <property type="entry name" value="RNaseH-like_sf"/>
</dbReference>
<evidence type="ECO:0000259" key="1">
    <source>
        <dbReference type="PROSITE" id="PS50164"/>
    </source>
</evidence>
<dbReference type="PANTHER" id="PTHR30231">
    <property type="entry name" value="DNA POLYMERASE III SUBUNIT EPSILON"/>
    <property type="match status" value="1"/>
</dbReference>
<dbReference type="SMART" id="SM00465">
    <property type="entry name" value="GIYc"/>
    <property type="match status" value="1"/>
</dbReference>
<evidence type="ECO:0000313" key="3">
    <source>
        <dbReference type="Proteomes" id="UP001206312"/>
    </source>
</evidence>
<organism evidence="2 3">
    <name type="scientific">Robiginitalea marina</name>
    <dbReference type="NCBI Taxonomy" id="2954105"/>
    <lineage>
        <taxon>Bacteria</taxon>
        <taxon>Pseudomonadati</taxon>
        <taxon>Bacteroidota</taxon>
        <taxon>Flavobacteriia</taxon>
        <taxon>Flavobacteriales</taxon>
        <taxon>Flavobacteriaceae</taxon>
        <taxon>Robiginitalea</taxon>
    </lineage>
</organism>
<dbReference type="InterPro" id="IPR000305">
    <property type="entry name" value="GIY-YIG_endonuc"/>
</dbReference>
<dbReference type="CDD" id="cd10434">
    <property type="entry name" value="GIY-YIG_UvrC_Cho"/>
    <property type="match status" value="1"/>
</dbReference>
<dbReference type="PROSITE" id="PS50164">
    <property type="entry name" value="GIY_YIG"/>
    <property type="match status" value="1"/>
</dbReference>
<sequence length="464" mass="51405">MYTVVDIETTGNGIHGNRITEIALFNLDGDTITDSFSSLVNPQCAIPPFITGLTGITTAMVRQAPLFSELAPRIAAMTEGRVFIAHSVNFDYPIVQQEFRRAGIPFDRKKLCTVRLSRKVFPGLASYSLGKLCSSLGIPLENRHRAEGDARATALLLRKILALPQGPETIGRFLNARSREATLPPHLPRESFERLPEAPGVYYFRGHAGDILYVGKAINLKKRVLGHFYDTSEREMRLCRETAGIDFEHSGSELLALLMESAAIKKHYPAFNRAQKGGRPSFGLFAYTDQAGVRNLAINRVRKGQQALKVFYSQADARLFLEQLCAEYRLCARYCHLQPGASHCGHFRVPSCDGVCRGLETPAGYNLKVGQALDALNRSAAGHVLIRERGRSPDEQALVWIENGTYRGFGFLPAEASLQGPEDLEAAINPQHAYPDTARILQAYLLKNPDRYTEIPVAEGRDYA</sequence>
<dbReference type="InterPro" id="IPR036397">
    <property type="entry name" value="RNaseH_sf"/>
</dbReference>
<keyword evidence="2" id="KW-0540">Nuclease</keyword>
<dbReference type="EMBL" id="JAMXIB010000007">
    <property type="protein sequence ID" value="MCO5725302.1"/>
    <property type="molecule type" value="Genomic_DNA"/>
</dbReference>
<dbReference type="Gene3D" id="3.40.1440.10">
    <property type="entry name" value="GIY-YIG endonuclease"/>
    <property type="match status" value="1"/>
</dbReference>
<dbReference type="InterPro" id="IPR013520">
    <property type="entry name" value="Ribonucl_H"/>
</dbReference>
<dbReference type="GO" id="GO:0004527">
    <property type="term" value="F:exonuclease activity"/>
    <property type="evidence" value="ECO:0007669"/>
    <property type="project" value="UniProtKB-KW"/>
</dbReference>
<feature type="domain" description="GIY-YIG" evidence="1">
    <location>
        <begin position="197"/>
        <end position="273"/>
    </location>
</feature>
<protein>
    <submittedName>
        <fullName evidence="2">Exonuclease domain-containing protein</fullName>
    </submittedName>
</protein>
<dbReference type="CDD" id="cd06127">
    <property type="entry name" value="DEDDh"/>
    <property type="match status" value="1"/>
</dbReference>
<dbReference type="RefSeq" id="WP_252741674.1">
    <property type="nucleotide sequence ID" value="NZ_JAMXIB010000007.1"/>
</dbReference>
<keyword evidence="3" id="KW-1185">Reference proteome</keyword>
<dbReference type="SMART" id="SM00479">
    <property type="entry name" value="EXOIII"/>
    <property type="match status" value="1"/>
</dbReference>
<accession>A0ABT1B070</accession>
<dbReference type="Proteomes" id="UP001206312">
    <property type="component" value="Unassembled WGS sequence"/>
</dbReference>
<dbReference type="PANTHER" id="PTHR30231:SF37">
    <property type="entry name" value="EXODEOXYRIBONUCLEASE 10"/>
    <property type="match status" value="1"/>
</dbReference>
<keyword evidence="2" id="KW-0378">Hydrolase</keyword>
<dbReference type="SUPFAM" id="SSF82771">
    <property type="entry name" value="GIY-YIG endonuclease"/>
    <property type="match status" value="1"/>
</dbReference>
<dbReference type="InterPro" id="IPR047296">
    <property type="entry name" value="GIY-YIG_UvrC_Cho"/>
</dbReference>
<gene>
    <name evidence="2" type="ORF">NG653_10575</name>
</gene>
<dbReference type="Gene3D" id="3.30.420.10">
    <property type="entry name" value="Ribonuclease H-like superfamily/Ribonuclease H"/>
    <property type="match status" value="1"/>
</dbReference>
<name>A0ABT1B070_9FLAO</name>
<evidence type="ECO:0000313" key="2">
    <source>
        <dbReference type="EMBL" id="MCO5725302.1"/>
    </source>
</evidence>